<proteinExistence type="predicted"/>
<sequence>MTIMEIEDALDKGEYVLCGAMPVDADMELEHLESVRRHLGGIADVYLARDDAASTVSIRLSGSISRDDAKVVDRRIQKFAHDHCSAGAILWRGWNNSWKWFVVGLDWQAQCLLKLAAAEEQFERLEERGFDYIFWVHLDATAHGDHTKRGNRVGRLSIKTERRE</sequence>
<dbReference type="HOGENOM" id="CLU_1657485_0_0_4"/>
<organism evidence="1 2">
    <name type="scientific">Burkholderia cenocepacia (strain ATCC BAA-245 / DSM 16553 / LMG 16656 / NCTC 13227 / J2315 / CF5610)</name>
    <name type="common">Burkholderia cepacia (strain J2315)</name>
    <dbReference type="NCBI Taxonomy" id="216591"/>
    <lineage>
        <taxon>Bacteria</taxon>
        <taxon>Pseudomonadati</taxon>
        <taxon>Pseudomonadota</taxon>
        <taxon>Betaproteobacteria</taxon>
        <taxon>Burkholderiales</taxon>
        <taxon>Burkholderiaceae</taxon>
        <taxon>Burkholderia</taxon>
        <taxon>Burkholderia cepacia complex</taxon>
    </lineage>
</organism>
<dbReference type="Proteomes" id="UP000001035">
    <property type="component" value="Chromosome 3"/>
</dbReference>
<name>B4EP41_BURCJ</name>
<reference evidence="1 2" key="1">
    <citation type="journal article" date="2009" name="J. Bacteriol.">
        <title>The genome of Burkholderia cenocepacia J2315, an epidemic pathogen of cystic fibrosis patients.</title>
        <authorList>
            <person name="Holden M.T."/>
            <person name="Seth-Smith H.M."/>
            <person name="Crossman L.C."/>
            <person name="Sebaihia M."/>
            <person name="Bentley S.D."/>
            <person name="Cerdeno-Tarraga A.M."/>
            <person name="Thomson N.R."/>
            <person name="Bason N."/>
            <person name="Quail M.A."/>
            <person name="Sharp S."/>
            <person name="Cherevach I."/>
            <person name="Churcher C."/>
            <person name="Goodhead I."/>
            <person name="Hauser H."/>
            <person name="Holroyd N."/>
            <person name="Mungall K."/>
            <person name="Scott P."/>
            <person name="Walker D."/>
            <person name="White B."/>
            <person name="Rose H."/>
            <person name="Iversen P."/>
            <person name="Mil-Homens D."/>
            <person name="Rocha E.P."/>
            <person name="Fialho A.M."/>
            <person name="Baldwin A."/>
            <person name="Dowson C."/>
            <person name="Barrell B.G."/>
            <person name="Govan J.R."/>
            <person name="Vandamme P."/>
            <person name="Hart C.A."/>
            <person name="Mahenthiralingam E."/>
            <person name="Parkhill J."/>
        </authorList>
    </citation>
    <scope>NUCLEOTIDE SEQUENCE [LARGE SCALE GENOMIC DNA]</scope>
    <source>
        <strain evidence="2">ATCC BAA-245 / DSM 16553 / LMG 16656 / NCTC 13227 / J2315 / CF5610</strain>
    </source>
</reference>
<evidence type="ECO:0000313" key="2">
    <source>
        <dbReference type="Proteomes" id="UP000001035"/>
    </source>
</evidence>
<protein>
    <submittedName>
        <fullName evidence="1">Uncharacterized protein</fullName>
    </submittedName>
</protein>
<gene>
    <name evidence="1" type="ORF">BCAS0649</name>
</gene>
<keyword evidence="2" id="KW-1185">Reference proteome</keyword>
<evidence type="ECO:0000313" key="1">
    <source>
        <dbReference type="EMBL" id="CAR57580.1"/>
    </source>
</evidence>
<dbReference type="EMBL" id="AM747722">
    <property type="protein sequence ID" value="CAR57580.1"/>
    <property type="molecule type" value="Genomic_DNA"/>
</dbReference>
<dbReference type="KEGG" id="bcj:BCAS0649"/>
<dbReference type="AlphaFoldDB" id="B4EP41"/>
<accession>B4EP41</accession>